<gene>
    <name evidence="4" type="ORF">CHYS00102_LOCUS20279</name>
</gene>
<proteinExistence type="predicted"/>
<keyword evidence="3" id="KW-0732">Signal</keyword>
<reference evidence="4" key="1">
    <citation type="submission" date="2021-01" db="EMBL/GenBank/DDBJ databases">
        <authorList>
            <person name="Corre E."/>
            <person name="Pelletier E."/>
            <person name="Niang G."/>
            <person name="Scheremetjew M."/>
            <person name="Finn R."/>
            <person name="Kale V."/>
            <person name="Holt S."/>
            <person name="Cochrane G."/>
            <person name="Meng A."/>
            <person name="Brown T."/>
            <person name="Cohen L."/>
        </authorList>
    </citation>
    <scope>NUCLEOTIDE SEQUENCE</scope>
    <source>
        <strain evidence="4">308</strain>
    </source>
</reference>
<feature type="region of interest" description="Disordered" evidence="1">
    <location>
        <begin position="199"/>
        <end position="325"/>
    </location>
</feature>
<feature type="compositionally biased region" description="Low complexity" evidence="1">
    <location>
        <begin position="315"/>
        <end position="325"/>
    </location>
</feature>
<evidence type="ECO:0000256" key="2">
    <source>
        <dbReference type="SAM" id="Phobius"/>
    </source>
</evidence>
<keyword evidence="2" id="KW-0472">Membrane</keyword>
<evidence type="ECO:0000256" key="3">
    <source>
        <dbReference type="SAM" id="SignalP"/>
    </source>
</evidence>
<dbReference type="AlphaFoldDB" id="A0A7S1FVH4"/>
<evidence type="ECO:0000256" key="1">
    <source>
        <dbReference type="SAM" id="MobiDB-lite"/>
    </source>
</evidence>
<organism evidence="4">
    <name type="scientific">Corethron hystrix</name>
    <dbReference type="NCBI Taxonomy" id="216773"/>
    <lineage>
        <taxon>Eukaryota</taxon>
        <taxon>Sar</taxon>
        <taxon>Stramenopiles</taxon>
        <taxon>Ochrophyta</taxon>
        <taxon>Bacillariophyta</taxon>
        <taxon>Coscinodiscophyceae</taxon>
        <taxon>Corethrophycidae</taxon>
        <taxon>Corethrales</taxon>
        <taxon>Corethraceae</taxon>
        <taxon>Corethron</taxon>
    </lineage>
</organism>
<evidence type="ECO:0000313" key="4">
    <source>
        <dbReference type="EMBL" id="CAD8893070.1"/>
    </source>
</evidence>
<feature type="transmembrane region" description="Helical" evidence="2">
    <location>
        <begin position="530"/>
        <end position="554"/>
    </location>
</feature>
<keyword evidence="2" id="KW-1133">Transmembrane helix</keyword>
<keyword evidence="2" id="KW-0812">Transmembrane</keyword>
<feature type="chain" id="PRO_5030505709" evidence="3">
    <location>
        <begin position="23"/>
        <end position="588"/>
    </location>
</feature>
<protein>
    <submittedName>
        <fullName evidence="4">Uncharacterized protein</fullName>
    </submittedName>
</protein>
<name>A0A7S1FVH4_9STRA</name>
<feature type="signal peptide" evidence="3">
    <location>
        <begin position="1"/>
        <end position="22"/>
    </location>
</feature>
<dbReference type="EMBL" id="HBFR01028000">
    <property type="protein sequence ID" value="CAD8893070.1"/>
    <property type="molecule type" value="Transcribed_RNA"/>
</dbReference>
<accession>A0A7S1FVH4</accession>
<sequence length="588" mass="66613">MRWTKAAAFFFALCVGSNYVAASFTKDVISGSSDERRRVLRRKELHNIILKYAQPLSGHPQESKLRASFGDSSRTLPSFMARRLDEEDDAINFDIAEYSLKFSKCQTIKSYSDDAVEEGYEDVLVAQNFVVFRLCPTQSCSSSSNLGCKQDYGEYIMMLADYLEIMNEYLENRKEAYCDFCADCFDNDDEERRRLKNHRRKLEEADQDEDQDEDENNEEADDEQADDDEEDNDDNADNDDGGDNDEDDDEEDNDDENDDGDNDGEGDDDEQNEDEEDDDANDDEDDENDDDEENDDEEDDEEDDDQDEDDYVAAGDDNVNGDDGNNYCNVCGDYDTYAAKCEDEDRDDDYGNAAVEYADWFECTQIDIDDGLERYGMATCAEDTGYAIAIKLFSDQYCTEVVGDTATANEYSGINFENDGMVDYYFEECITCNATALNADYQDPNEEGQDEDEDGINDLCENIYQDSAQCDSTMNNYDDDAYSGNDGDVCIFISNVLNGSYDSEGEIYISSSSKNNKSSVFEEVSSDQKIILGVFVFLTIALGIWSIVLHDSIYAKIPWKPRRKEKGENLLNDSDDFSREGSYQGTMA</sequence>
<feature type="compositionally biased region" description="Acidic residues" evidence="1">
    <location>
        <begin position="205"/>
        <end position="311"/>
    </location>
</feature>